<dbReference type="Proteomes" id="UP001219525">
    <property type="component" value="Unassembled WGS sequence"/>
</dbReference>
<feature type="domain" description="DUF6532" evidence="2">
    <location>
        <begin position="425"/>
        <end position="622"/>
    </location>
</feature>
<keyword evidence="4" id="KW-1185">Reference proteome</keyword>
<feature type="compositionally biased region" description="Basic and acidic residues" evidence="1">
    <location>
        <begin position="55"/>
        <end position="68"/>
    </location>
</feature>
<evidence type="ECO:0000313" key="3">
    <source>
        <dbReference type="EMBL" id="KAJ7189877.1"/>
    </source>
</evidence>
<feature type="compositionally biased region" description="Low complexity" evidence="1">
    <location>
        <begin position="162"/>
        <end position="175"/>
    </location>
</feature>
<dbReference type="InterPro" id="IPR045341">
    <property type="entry name" value="DUF6532"/>
</dbReference>
<evidence type="ECO:0000313" key="4">
    <source>
        <dbReference type="Proteomes" id="UP001219525"/>
    </source>
</evidence>
<evidence type="ECO:0000256" key="1">
    <source>
        <dbReference type="SAM" id="MobiDB-lite"/>
    </source>
</evidence>
<feature type="compositionally biased region" description="Acidic residues" evidence="1">
    <location>
        <begin position="1"/>
        <end position="14"/>
    </location>
</feature>
<dbReference type="AlphaFoldDB" id="A0AAD6ULP9"/>
<name>A0AAD6ULP9_9AGAR</name>
<evidence type="ECO:0000259" key="2">
    <source>
        <dbReference type="Pfam" id="PF20149"/>
    </source>
</evidence>
<accession>A0AAD6ULP9</accession>
<feature type="region of interest" description="Disordered" evidence="1">
    <location>
        <begin position="1"/>
        <end position="301"/>
    </location>
</feature>
<reference evidence="3" key="1">
    <citation type="submission" date="2023-03" db="EMBL/GenBank/DDBJ databases">
        <title>Massive genome expansion in bonnet fungi (Mycena s.s.) driven by repeated elements and novel gene families across ecological guilds.</title>
        <authorList>
            <consortium name="Lawrence Berkeley National Laboratory"/>
            <person name="Harder C.B."/>
            <person name="Miyauchi S."/>
            <person name="Viragh M."/>
            <person name="Kuo A."/>
            <person name="Thoen E."/>
            <person name="Andreopoulos B."/>
            <person name="Lu D."/>
            <person name="Skrede I."/>
            <person name="Drula E."/>
            <person name="Henrissat B."/>
            <person name="Morin E."/>
            <person name="Kohler A."/>
            <person name="Barry K."/>
            <person name="LaButti K."/>
            <person name="Morin E."/>
            <person name="Salamov A."/>
            <person name="Lipzen A."/>
            <person name="Mereny Z."/>
            <person name="Hegedus B."/>
            <person name="Baldrian P."/>
            <person name="Stursova M."/>
            <person name="Weitz H."/>
            <person name="Taylor A."/>
            <person name="Grigoriev I.V."/>
            <person name="Nagy L.G."/>
            <person name="Martin F."/>
            <person name="Kauserud H."/>
        </authorList>
    </citation>
    <scope>NUCLEOTIDE SEQUENCE</scope>
    <source>
        <strain evidence="3">9144</strain>
    </source>
</reference>
<gene>
    <name evidence="3" type="ORF">GGX14DRAFT_580309</name>
</gene>
<comment type="caution">
    <text evidence="3">The sequence shown here is derived from an EMBL/GenBank/DDBJ whole genome shotgun (WGS) entry which is preliminary data.</text>
</comment>
<proteinExistence type="predicted"/>
<protein>
    <recommendedName>
        <fullName evidence="2">DUF6532 domain-containing protein</fullName>
    </recommendedName>
</protein>
<feature type="compositionally biased region" description="Acidic residues" evidence="1">
    <location>
        <begin position="269"/>
        <end position="279"/>
    </location>
</feature>
<feature type="compositionally biased region" description="Acidic residues" evidence="1">
    <location>
        <begin position="187"/>
        <end position="204"/>
    </location>
</feature>
<dbReference type="Pfam" id="PF20149">
    <property type="entry name" value="DUF6532"/>
    <property type="match status" value="1"/>
</dbReference>
<organism evidence="3 4">
    <name type="scientific">Mycena pura</name>
    <dbReference type="NCBI Taxonomy" id="153505"/>
    <lineage>
        <taxon>Eukaryota</taxon>
        <taxon>Fungi</taxon>
        <taxon>Dikarya</taxon>
        <taxon>Basidiomycota</taxon>
        <taxon>Agaricomycotina</taxon>
        <taxon>Agaricomycetes</taxon>
        <taxon>Agaricomycetidae</taxon>
        <taxon>Agaricales</taxon>
        <taxon>Marasmiineae</taxon>
        <taxon>Mycenaceae</taxon>
        <taxon>Mycena</taxon>
    </lineage>
</organism>
<feature type="compositionally biased region" description="Basic and acidic residues" evidence="1">
    <location>
        <begin position="28"/>
        <end position="43"/>
    </location>
</feature>
<sequence>MADDPLSDTSEEDAVTPQERRRRTRAQHLAEEEAENARRDKETGMICLYFNSSVWDEKQAQAEPESAKAGRKRASSTGDTGKTSKKAKAKAPANSDDDEVSVSTKRAPAKNVSKMLSKSVPKPKTKGAQSGAGRKYLARDVDSDDELVPQVPAAKPTKSITKKTNAAAGKAVAATRPKPRPRKASSDAEDDVLPSQSEDDPEEQSDPRSQSDAGEEDTLSDHLLERPQVIAARQSAPPELDDLLSFDTTDGLDRRRTSSSSAGSVPPETDYDYDMDQQDDMGKPAAEDGDMSDAPPRAAEYDWDDASPVKIKTRKLSSQQLKYIQEQPEFRSSKVIHARKAEPEVTSESDWHSSARLVYPAKGGPLKLLDQNDTLKAIIKSAIVMHLHETAFKVGYEAVVSRASLSRRLLRICAKKDPNGKHIERRAKQDTQFCSVLATIIYTRSGNLKTALRNGATSKVATHYEFNKPGTTPSQIRSIVKQLLHEQRYILPYAAAPARSANAPDNTDAAAVNDDNTAVVTDKIIKNFIPDMPFHAPAIVDLIHETWWNNMKALGFKHVSELVSHRTDRPRDVVLPDAMIGLVGANVWAAIVSYQTGRFVPAKEFSQARLENTYNSLVAVLENQRAGKSAKYFNTTMHKLYLKVFQSPDIAMEASGSANNVICLPVDSD</sequence>
<dbReference type="EMBL" id="JARJCW010000163">
    <property type="protein sequence ID" value="KAJ7189877.1"/>
    <property type="molecule type" value="Genomic_DNA"/>
</dbReference>